<feature type="domain" description="Glycosyl transferase family 1" evidence="3">
    <location>
        <begin position="195"/>
        <end position="369"/>
    </location>
</feature>
<evidence type="ECO:0000256" key="1">
    <source>
        <dbReference type="ARBA" id="ARBA00022676"/>
    </source>
</evidence>
<dbReference type="PANTHER" id="PTHR22916:SF51">
    <property type="entry name" value="GLYCOSYLTRANSFERASE EPSH-RELATED"/>
    <property type="match status" value="1"/>
</dbReference>
<dbReference type="KEGG" id="pxv:FXF36_03040"/>
<dbReference type="Proteomes" id="UP000327030">
    <property type="component" value="Chromosome 1"/>
</dbReference>
<protein>
    <submittedName>
        <fullName evidence="5">Glycosyl transferase GT4/GT2</fullName>
    </submittedName>
</protein>
<dbReference type="Pfam" id="PF00535">
    <property type="entry name" value="Glycos_transf_2"/>
    <property type="match status" value="1"/>
</dbReference>
<dbReference type="CDD" id="cd00761">
    <property type="entry name" value="Glyco_tranf_GTA_type"/>
    <property type="match status" value="1"/>
</dbReference>
<evidence type="ECO:0000313" key="6">
    <source>
        <dbReference type="Proteomes" id="UP000327030"/>
    </source>
</evidence>
<dbReference type="InterPro" id="IPR029044">
    <property type="entry name" value="Nucleotide-diphossugar_trans"/>
</dbReference>
<dbReference type="InterPro" id="IPR001296">
    <property type="entry name" value="Glyco_trans_1"/>
</dbReference>
<dbReference type="OrthoDB" id="176403at2"/>
<dbReference type="Gene3D" id="3.40.50.2000">
    <property type="entry name" value="Glycogen Phosphorylase B"/>
    <property type="match status" value="2"/>
</dbReference>
<dbReference type="Gene3D" id="3.90.550.10">
    <property type="entry name" value="Spore Coat Polysaccharide Biosynthesis Protein SpsA, Chain A"/>
    <property type="match status" value="1"/>
</dbReference>
<dbReference type="CDD" id="cd03801">
    <property type="entry name" value="GT4_PimA-like"/>
    <property type="match status" value="1"/>
</dbReference>
<sequence>MRKLAIIAPCILPVPASKGGAVEELITCIIDQNEISQSFAIDLYTIADFSCSNNYSFTNIIPIELNSFTAKIDRVSDKFYRTFSEGISAKRLYDKSIIKAFMEHWEPEDSYYAVIVENQMSTTAELLKATAGVRDFPIYFHMHNDVDVYRSPDYIRMLTAAGVQFIAVSNYIKKQIRKYDNNAVVEVLYNGIDFDAYKQTTRTADENVKFLYAGRIIPDKGVLELVKAFNLFLEQSPSEVADRATLDIIGFSEKLIPYEKKVLEEIKKNPSRISCQKRLSTSEMALRYNEYDAVIMPTIAEEPFGLVALETIAKGIPLITTNSGAIPEVVGDGALIVDKNSDIIHNLSKAICEFSTNINYRIETGKKGYNKARNDIEFNINSYYDRLVRIISSNKYICVSKVSVIVPAFNVEKYLKRCIESLINQTHSNLEIIIVDDGSTDYTGQLCDNYAAMDSRITVVHQENKGLSAARNAALDRVTGDYIFFVDSDDYIESSAISEMLEQATQSNSDVVACGFSHVFDDKPEILFTSTEPGFFSGRESVIQMMRNNNVCTVAWSKLYKSNLWDNIRFPEGHVHEDEATIYKVLYKAKLVRYMPNSLYKYYQRENSVMNAGLKGRCADFLSAIEERISFFKEQGDRQLVEHSVISLLEYIKYIYRNAEASDDEATKVSMEAKYRNIIGEYGAPGIAGAKKKIALLLWNYFKY</sequence>
<evidence type="ECO:0000259" key="4">
    <source>
        <dbReference type="Pfam" id="PF00535"/>
    </source>
</evidence>
<dbReference type="Pfam" id="PF00534">
    <property type="entry name" value="Glycos_transf_1"/>
    <property type="match status" value="1"/>
</dbReference>
<reference evidence="6" key="1">
    <citation type="submission" date="2019-08" db="EMBL/GenBank/DDBJ databases">
        <title>Complete Genome Sequence of the Polysaccharide-Degrading Rumen Bacterium Pseudobutyrivibrio xylanivorans MA3014.</title>
        <authorList>
            <person name="Palevich N."/>
            <person name="Maclean P.H."/>
            <person name="Kelly W.J."/>
            <person name="Leahy S.C."/>
            <person name="Rakonjac J."/>
            <person name="Attwood G.T."/>
        </authorList>
    </citation>
    <scope>NUCLEOTIDE SEQUENCE [LARGE SCALE GENOMIC DNA]</scope>
    <source>
        <strain evidence="6">MA3014</strain>
    </source>
</reference>
<dbReference type="PANTHER" id="PTHR22916">
    <property type="entry name" value="GLYCOSYLTRANSFERASE"/>
    <property type="match status" value="1"/>
</dbReference>
<dbReference type="SUPFAM" id="SSF53756">
    <property type="entry name" value="UDP-Glycosyltransferase/glycogen phosphorylase"/>
    <property type="match status" value="1"/>
</dbReference>
<proteinExistence type="predicted"/>
<gene>
    <name evidence="5" type="ORF">FXF36_03040</name>
</gene>
<keyword evidence="2 5" id="KW-0808">Transferase</keyword>
<dbReference type="EMBL" id="CP043028">
    <property type="protein sequence ID" value="QFJ53914.1"/>
    <property type="molecule type" value="Genomic_DNA"/>
</dbReference>
<keyword evidence="1" id="KW-0328">Glycosyltransferase</keyword>
<evidence type="ECO:0000259" key="3">
    <source>
        <dbReference type="Pfam" id="PF00534"/>
    </source>
</evidence>
<dbReference type="SUPFAM" id="SSF53448">
    <property type="entry name" value="Nucleotide-diphospho-sugar transferases"/>
    <property type="match status" value="1"/>
</dbReference>
<feature type="domain" description="Glycosyltransferase 2-like" evidence="4">
    <location>
        <begin position="403"/>
        <end position="532"/>
    </location>
</feature>
<evidence type="ECO:0000313" key="5">
    <source>
        <dbReference type="EMBL" id="QFJ53914.1"/>
    </source>
</evidence>
<dbReference type="RefSeq" id="WP_151622411.1">
    <property type="nucleotide sequence ID" value="NZ_CP043028.1"/>
</dbReference>
<name>A0A5P6VRS3_PSEXY</name>
<evidence type="ECO:0000256" key="2">
    <source>
        <dbReference type="ARBA" id="ARBA00022679"/>
    </source>
</evidence>
<dbReference type="InterPro" id="IPR001173">
    <property type="entry name" value="Glyco_trans_2-like"/>
</dbReference>
<dbReference type="GO" id="GO:0016757">
    <property type="term" value="F:glycosyltransferase activity"/>
    <property type="evidence" value="ECO:0007669"/>
    <property type="project" value="UniProtKB-KW"/>
</dbReference>
<dbReference type="AlphaFoldDB" id="A0A5P6VRS3"/>
<organism evidence="5 6">
    <name type="scientific">Pseudobutyrivibrio xylanivorans</name>
    <dbReference type="NCBI Taxonomy" id="185007"/>
    <lineage>
        <taxon>Bacteria</taxon>
        <taxon>Bacillati</taxon>
        <taxon>Bacillota</taxon>
        <taxon>Clostridia</taxon>
        <taxon>Lachnospirales</taxon>
        <taxon>Lachnospiraceae</taxon>
        <taxon>Pseudobutyrivibrio</taxon>
    </lineage>
</organism>
<accession>A0A5P6VRS3</accession>